<dbReference type="InterPro" id="IPR036179">
    <property type="entry name" value="Ig-like_dom_sf"/>
</dbReference>
<feature type="domain" description="Ig-like" evidence="4">
    <location>
        <begin position="134"/>
        <end position="225"/>
    </location>
</feature>
<organism evidence="5 6">
    <name type="scientific">Littorina saxatilis</name>
    <dbReference type="NCBI Taxonomy" id="31220"/>
    <lineage>
        <taxon>Eukaryota</taxon>
        <taxon>Metazoa</taxon>
        <taxon>Spiralia</taxon>
        <taxon>Lophotrochozoa</taxon>
        <taxon>Mollusca</taxon>
        <taxon>Gastropoda</taxon>
        <taxon>Caenogastropoda</taxon>
        <taxon>Littorinimorpha</taxon>
        <taxon>Littorinoidea</taxon>
        <taxon>Littorinidae</taxon>
        <taxon>Littorina</taxon>
    </lineage>
</organism>
<keyword evidence="6" id="KW-1185">Reference proteome</keyword>
<dbReference type="AlphaFoldDB" id="A0AAN9GH10"/>
<evidence type="ECO:0000259" key="4">
    <source>
        <dbReference type="PROSITE" id="PS50835"/>
    </source>
</evidence>
<dbReference type="InterPro" id="IPR013783">
    <property type="entry name" value="Ig-like_fold"/>
</dbReference>
<feature type="compositionally biased region" description="Basic and acidic residues" evidence="1">
    <location>
        <begin position="289"/>
        <end position="306"/>
    </location>
</feature>
<dbReference type="InterPro" id="IPR007110">
    <property type="entry name" value="Ig-like_dom"/>
</dbReference>
<name>A0AAN9GH10_9CAEN</name>
<evidence type="ECO:0000313" key="6">
    <source>
        <dbReference type="Proteomes" id="UP001374579"/>
    </source>
</evidence>
<feature type="signal peptide" evidence="3">
    <location>
        <begin position="1"/>
        <end position="21"/>
    </location>
</feature>
<feature type="region of interest" description="Disordered" evidence="1">
    <location>
        <begin position="286"/>
        <end position="313"/>
    </location>
</feature>
<feature type="transmembrane region" description="Helical" evidence="2">
    <location>
        <begin position="258"/>
        <end position="280"/>
    </location>
</feature>
<dbReference type="Proteomes" id="UP001374579">
    <property type="component" value="Unassembled WGS sequence"/>
</dbReference>
<keyword evidence="2" id="KW-1133">Transmembrane helix</keyword>
<dbReference type="Gene3D" id="2.60.40.10">
    <property type="entry name" value="Immunoglobulins"/>
    <property type="match status" value="1"/>
</dbReference>
<keyword evidence="2" id="KW-0812">Transmembrane</keyword>
<dbReference type="SUPFAM" id="SSF48726">
    <property type="entry name" value="Immunoglobulin"/>
    <property type="match status" value="1"/>
</dbReference>
<dbReference type="PROSITE" id="PS51257">
    <property type="entry name" value="PROKAR_LIPOPROTEIN"/>
    <property type="match status" value="1"/>
</dbReference>
<evidence type="ECO:0000256" key="3">
    <source>
        <dbReference type="SAM" id="SignalP"/>
    </source>
</evidence>
<dbReference type="PROSITE" id="PS50835">
    <property type="entry name" value="IG_LIKE"/>
    <property type="match status" value="1"/>
</dbReference>
<comment type="caution">
    <text evidence="5">The sequence shown here is derived from an EMBL/GenBank/DDBJ whole genome shotgun (WGS) entry which is preliminary data.</text>
</comment>
<accession>A0AAN9GH10</accession>
<sequence length="313" mass="33958">MTRLWVIVIFLATHLLQGCESLQWTQKVEDGEQFTRCTGQDVTFPWRYSLEEGDDVAGVSWSRQRQGGKEVNLASLFFLKFTPNQERISHVNESGIKVTSLTTDDTASYSISVRLGGGGGVERQTIHLLVAEKPETVSGSLEVVVAETRSNKSHDHGSTDQHQQLKCGQFVSLGSPPVSVMWEDPDGKLLPSSDYQDGFFILNLTEGRKGGNYYCLMNLSSTAVGCLSETSALRDKAMVGVLKSQTSTSSASMGGGTVAGIIIAVLIIVALVVVAVVFFLKFKRGKSYSPKEPESPGPDKETEEMLKALPSSV</sequence>
<keyword evidence="2" id="KW-0472">Membrane</keyword>
<dbReference type="EMBL" id="JBAMIC010000007">
    <property type="protein sequence ID" value="KAK7106460.1"/>
    <property type="molecule type" value="Genomic_DNA"/>
</dbReference>
<reference evidence="5 6" key="1">
    <citation type="submission" date="2024-02" db="EMBL/GenBank/DDBJ databases">
        <title>Chromosome-scale genome assembly of the rough periwinkle Littorina saxatilis.</title>
        <authorList>
            <person name="De Jode A."/>
            <person name="Faria R."/>
            <person name="Formenti G."/>
            <person name="Sims Y."/>
            <person name="Smith T.P."/>
            <person name="Tracey A."/>
            <person name="Wood J.M.D."/>
            <person name="Zagrodzka Z.B."/>
            <person name="Johannesson K."/>
            <person name="Butlin R.K."/>
            <person name="Leder E.H."/>
        </authorList>
    </citation>
    <scope>NUCLEOTIDE SEQUENCE [LARGE SCALE GENOMIC DNA]</scope>
    <source>
        <strain evidence="5">Snail1</strain>
        <tissue evidence="5">Muscle</tissue>
    </source>
</reference>
<evidence type="ECO:0000256" key="2">
    <source>
        <dbReference type="SAM" id="Phobius"/>
    </source>
</evidence>
<gene>
    <name evidence="5" type="ORF">V1264_017713</name>
</gene>
<keyword evidence="3" id="KW-0732">Signal</keyword>
<evidence type="ECO:0000256" key="1">
    <source>
        <dbReference type="SAM" id="MobiDB-lite"/>
    </source>
</evidence>
<proteinExistence type="predicted"/>
<evidence type="ECO:0000313" key="5">
    <source>
        <dbReference type="EMBL" id="KAK7106460.1"/>
    </source>
</evidence>
<protein>
    <recommendedName>
        <fullName evidence="4">Ig-like domain-containing protein</fullName>
    </recommendedName>
</protein>
<feature type="chain" id="PRO_5042970449" description="Ig-like domain-containing protein" evidence="3">
    <location>
        <begin position="22"/>
        <end position="313"/>
    </location>
</feature>